<feature type="coiled-coil region" evidence="5">
    <location>
        <begin position="26"/>
        <end position="53"/>
    </location>
</feature>
<dbReference type="PANTHER" id="PTHR21100">
    <property type="entry name" value="PREFOLDIN SUBUNIT 4"/>
    <property type="match status" value="1"/>
</dbReference>
<dbReference type="PANTHER" id="PTHR21100:SF9">
    <property type="entry name" value="PREFOLDIN SUBUNIT 4"/>
    <property type="match status" value="1"/>
</dbReference>
<comment type="subunit">
    <text evidence="4">Heterohexamer of two PFD-alpha type and four PFD-beta type subunits.</text>
</comment>
<dbReference type="Gene3D" id="1.10.287.370">
    <property type="match status" value="1"/>
</dbReference>
<reference evidence="6 7" key="1">
    <citation type="journal article" date="2016" name="Mol. Biol. Evol.">
        <title>Comparative Genomics of Early-Diverging Mushroom-Forming Fungi Provides Insights into the Origins of Lignocellulose Decay Capabilities.</title>
        <authorList>
            <person name="Nagy L.G."/>
            <person name="Riley R."/>
            <person name="Tritt A."/>
            <person name="Adam C."/>
            <person name="Daum C."/>
            <person name="Floudas D."/>
            <person name="Sun H."/>
            <person name="Yadav J.S."/>
            <person name="Pangilinan J."/>
            <person name="Larsson K.H."/>
            <person name="Matsuura K."/>
            <person name="Barry K."/>
            <person name="Labutti K."/>
            <person name="Kuo R."/>
            <person name="Ohm R.A."/>
            <person name="Bhattacharya S.S."/>
            <person name="Shirouzu T."/>
            <person name="Yoshinaga Y."/>
            <person name="Martin F.M."/>
            <person name="Grigoriev I.V."/>
            <person name="Hibbett D.S."/>
        </authorList>
    </citation>
    <scope>NUCLEOTIDE SEQUENCE [LARGE SCALE GENOMIC DNA]</scope>
    <source>
        <strain evidence="6 7">HHB10207 ss-3</strain>
    </source>
</reference>
<dbReference type="GO" id="GO:0016272">
    <property type="term" value="C:prefoldin complex"/>
    <property type="evidence" value="ECO:0007669"/>
    <property type="project" value="UniProtKB-UniRule"/>
</dbReference>
<dbReference type="EMBL" id="KV428007">
    <property type="protein sequence ID" value="KZT43585.1"/>
    <property type="molecule type" value="Genomic_DNA"/>
</dbReference>
<sequence length="131" mass="15207">MRLLDEGEEANDTEVTWEDQQKINTFSKLNQRMRETNSTLETLKVEKESLDDLAIEIDLADEDEPILYKVGDTFLHIPLPQAQKRLVRDQKEIDEEISKMSETIVDCEKSMEELKTALYARFGSAINLEEK</sequence>
<comment type="function">
    <text evidence="3 4">Binds specifically to cytosolic chaperonin (c-CPN) and transfers target proteins to it. Binds to nascent polypeptide chain and promotes folding in an environment in which there are many competing pathways for nonnative proteins.</text>
</comment>
<dbReference type="PIRSF" id="PIRSF016477">
    <property type="entry name" value="Prefoldin_subunit_4"/>
    <property type="match status" value="1"/>
</dbReference>
<dbReference type="OrthoDB" id="10250441at2759"/>
<dbReference type="InterPro" id="IPR009053">
    <property type="entry name" value="Prefoldin"/>
</dbReference>
<accession>A0A166IBE7</accession>
<evidence type="ECO:0000313" key="7">
    <source>
        <dbReference type="Proteomes" id="UP000076798"/>
    </source>
</evidence>
<keyword evidence="2 4" id="KW-0143">Chaperone</keyword>
<name>A0A166IBE7_9AGAM</name>
<protein>
    <recommendedName>
        <fullName evidence="4">Prefoldin subunit 4</fullName>
    </recommendedName>
</protein>
<gene>
    <name evidence="6" type="ORF">SISSUDRAFT_608105</name>
</gene>
<dbReference type="GO" id="GO:0005737">
    <property type="term" value="C:cytoplasm"/>
    <property type="evidence" value="ECO:0007669"/>
    <property type="project" value="UniProtKB-ARBA"/>
</dbReference>
<dbReference type="InterPro" id="IPR002777">
    <property type="entry name" value="PFD_beta-like"/>
</dbReference>
<comment type="similarity">
    <text evidence="1 4">Belongs to the prefoldin subunit beta family.</text>
</comment>
<dbReference type="InterPro" id="IPR016661">
    <property type="entry name" value="PFDN4"/>
</dbReference>
<evidence type="ECO:0000256" key="3">
    <source>
        <dbReference type="ARBA" id="ARBA00024667"/>
    </source>
</evidence>
<evidence type="ECO:0000256" key="5">
    <source>
        <dbReference type="SAM" id="Coils"/>
    </source>
</evidence>
<evidence type="ECO:0000256" key="4">
    <source>
        <dbReference type="PIRNR" id="PIRNR016477"/>
    </source>
</evidence>
<dbReference type="GO" id="GO:0006457">
    <property type="term" value="P:protein folding"/>
    <property type="evidence" value="ECO:0007669"/>
    <property type="project" value="UniProtKB-UniRule"/>
</dbReference>
<dbReference type="Proteomes" id="UP000076798">
    <property type="component" value="Unassembled WGS sequence"/>
</dbReference>
<evidence type="ECO:0000256" key="2">
    <source>
        <dbReference type="ARBA" id="ARBA00023186"/>
    </source>
</evidence>
<evidence type="ECO:0000256" key="1">
    <source>
        <dbReference type="ARBA" id="ARBA00008045"/>
    </source>
</evidence>
<dbReference type="CDD" id="cd23165">
    <property type="entry name" value="Prefoldin_4"/>
    <property type="match status" value="1"/>
</dbReference>
<keyword evidence="5" id="KW-0175">Coiled coil</keyword>
<dbReference type="AlphaFoldDB" id="A0A166IBE7"/>
<organism evidence="6 7">
    <name type="scientific">Sistotremastrum suecicum HHB10207 ss-3</name>
    <dbReference type="NCBI Taxonomy" id="1314776"/>
    <lineage>
        <taxon>Eukaryota</taxon>
        <taxon>Fungi</taxon>
        <taxon>Dikarya</taxon>
        <taxon>Basidiomycota</taxon>
        <taxon>Agaricomycotina</taxon>
        <taxon>Agaricomycetes</taxon>
        <taxon>Sistotremastrales</taxon>
        <taxon>Sistotremastraceae</taxon>
        <taxon>Sistotremastrum</taxon>
    </lineage>
</organism>
<proteinExistence type="inferred from homology"/>
<dbReference type="FunFam" id="1.10.287.370:FF:000005">
    <property type="entry name" value="Prefoldin subunit 4"/>
    <property type="match status" value="1"/>
</dbReference>
<dbReference type="GO" id="GO:0051082">
    <property type="term" value="F:unfolded protein binding"/>
    <property type="evidence" value="ECO:0007669"/>
    <property type="project" value="InterPro"/>
</dbReference>
<keyword evidence="7" id="KW-1185">Reference proteome</keyword>
<dbReference type="SUPFAM" id="SSF46579">
    <property type="entry name" value="Prefoldin"/>
    <property type="match status" value="1"/>
</dbReference>
<dbReference type="STRING" id="1314776.A0A166IBE7"/>
<evidence type="ECO:0000313" key="6">
    <source>
        <dbReference type="EMBL" id="KZT43585.1"/>
    </source>
</evidence>
<dbReference type="Pfam" id="PF01920">
    <property type="entry name" value="Prefoldin_2"/>
    <property type="match status" value="1"/>
</dbReference>